<reference evidence="6 7" key="1">
    <citation type="submission" date="2018-03" db="EMBL/GenBank/DDBJ databases">
        <authorList>
            <person name="Wu G."/>
        </authorList>
    </citation>
    <scope>NUCLEOTIDE SEQUENCE [LARGE SCALE GENOMIC DNA]</scope>
    <source>
        <strain evidence="6 7">SAM-118</strain>
    </source>
</reference>
<dbReference type="InterPro" id="IPR007318">
    <property type="entry name" value="Phopholipid_MeTrfase"/>
</dbReference>
<dbReference type="PANTHER" id="PTHR43847:SF1">
    <property type="entry name" value="BLL3993 PROTEIN"/>
    <property type="match status" value="1"/>
</dbReference>
<dbReference type="PANTHER" id="PTHR43847">
    <property type="entry name" value="BLL3993 PROTEIN"/>
    <property type="match status" value="1"/>
</dbReference>
<organism evidence="6 7">
    <name type="scientific">Xanthomonas vasicola pv. vasculorum</name>
    <dbReference type="NCBI Taxonomy" id="325776"/>
    <lineage>
        <taxon>Bacteria</taxon>
        <taxon>Pseudomonadati</taxon>
        <taxon>Pseudomonadota</taxon>
        <taxon>Gammaproteobacteria</taxon>
        <taxon>Lysobacterales</taxon>
        <taxon>Lysobacteraceae</taxon>
        <taxon>Xanthomonas</taxon>
    </lineage>
</organism>
<dbReference type="AlphaFoldDB" id="A0AAE8F8J0"/>
<evidence type="ECO:0000256" key="4">
    <source>
        <dbReference type="ARBA" id="ARBA00023136"/>
    </source>
</evidence>
<gene>
    <name evidence="6" type="ORF">C9386_09340</name>
</gene>
<evidence type="ECO:0000313" key="6">
    <source>
        <dbReference type="EMBL" id="RNL03129.1"/>
    </source>
</evidence>
<evidence type="ECO:0000256" key="3">
    <source>
        <dbReference type="ARBA" id="ARBA00022989"/>
    </source>
</evidence>
<dbReference type="KEGG" id="xva:C7V42_01685"/>
<comment type="subcellular location">
    <subcellularLocation>
        <location evidence="1">Endomembrane system</location>
        <topology evidence="1">Multi-pass membrane protein</topology>
    </subcellularLocation>
</comment>
<comment type="caution">
    <text evidence="6">The sequence shown here is derived from an EMBL/GenBank/DDBJ whole genome shotgun (WGS) entry which is preliminary data.</text>
</comment>
<protein>
    <submittedName>
        <fullName evidence="6">Isoprenylcysteine carboxylmethyltransferase family protein</fullName>
    </submittedName>
</protein>
<feature type="transmembrane region" description="Helical" evidence="5">
    <location>
        <begin position="32"/>
        <end position="51"/>
    </location>
</feature>
<dbReference type="Proteomes" id="UP000284283">
    <property type="component" value="Unassembled WGS sequence"/>
</dbReference>
<evidence type="ECO:0000256" key="2">
    <source>
        <dbReference type="ARBA" id="ARBA00022692"/>
    </source>
</evidence>
<keyword evidence="3 5" id="KW-1133">Transmembrane helix</keyword>
<proteinExistence type="predicted"/>
<evidence type="ECO:0000256" key="1">
    <source>
        <dbReference type="ARBA" id="ARBA00004127"/>
    </source>
</evidence>
<evidence type="ECO:0000313" key="7">
    <source>
        <dbReference type="Proteomes" id="UP000284283"/>
    </source>
</evidence>
<dbReference type="GO" id="GO:0012505">
    <property type="term" value="C:endomembrane system"/>
    <property type="evidence" value="ECO:0007669"/>
    <property type="project" value="UniProtKB-SubCell"/>
</dbReference>
<sequence>MSPLEAKVPPPVLVALLAVIVWLLPRTRAQSVVLSCVGAALIVAGLGINAWPKILFRHAGTSVSPVQPELASALVTHGPYRFSRNPMYLGYAVALLGWVTCLAQPWGLLAVAVFLAYITRFQILPEERHLSSRFPAQYAAYSRAVRRWCQQQLQTDPP</sequence>
<keyword evidence="2 5" id="KW-0812">Transmembrane</keyword>
<dbReference type="Pfam" id="PF04191">
    <property type="entry name" value="PEMT"/>
    <property type="match status" value="1"/>
</dbReference>
<dbReference type="RefSeq" id="WP_087911009.1">
    <property type="nucleotide sequence ID" value="NZ_CP025272.1"/>
</dbReference>
<feature type="transmembrane region" description="Helical" evidence="5">
    <location>
        <begin position="88"/>
        <end position="118"/>
    </location>
</feature>
<dbReference type="EMBL" id="PYTT01000086">
    <property type="protein sequence ID" value="RNL03129.1"/>
    <property type="molecule type" value="Genomic_DNA"/>
</dbReference>
<evidence type="ECO:0000256" key="5">
    <source>
        <dbReference type="SAM" id="Phobius"/>
    </source>
</evidence>
<feature type="transmembrane region" description="Helical" evidence="5">
    <location>
        <begin position="6"/>
        <end position="25"/>
    </location>
</feature>
<accession>A0AAE8F8J0</accession>
<dbReference type="InterPro" id="IPR052527">
    <property type="entry name" value="Metal_cation-efflux_comp"/>
</dbReference>
<dbReference type="Gene3D" id="1.20.120.1630">
    <property type="match status" value="1"/>
</dbReference>
<name>A0AAE8F8J0_XANVA</name>
<keyword evidence="4 5" id="KW-0472">Membrane</keyword>